<dbReference type="InterPro" id="IPR003607">
    <property type="entry name" value="HD/PDEase_dom"/>
</dbReference>
<feature type="domain" description="HD-GYP" evidence="1">
    <location>
        <begin position="16"/>
        <end position="200"/>
    </location>
</feature>
<reference evidence="2 3" key="1">
    <citation type="submission" date="2018-06" db="EMBL/GenBank/DDBJ databases">
        <authorList>
            <consortium name="Pathogen Informatics"/>
            <person name="Doyle S."/>
        </authorList>
    </citation>
    <scope>NUCLEOTIDE SEQUENCE [LARGE SCALE GENOMIC DNA]</scope>
    <source>
        <strain evidence="2 3">NCTC12020</strain>
    </source>
</reference>
<evidence type="ECO:0000259" key="1">
    <source>
        <dbReference type="PROSITE" id="PS51832"/>
    </source>
</evidence>
<proteinExistence type="predicted"/>
<name>A0A380NIE5_9FIRM</name>
<dbReference type="GO" id="GO:0071111">
    <property type="term" value="F:cyclic-guanylate-specific phosphodiesterase activity"/>
    <property type="evidence" value="ECO:0007669"/>
    <property type="project" value="UniProtKB-EC"/>
</dbReference>
<keyword evidence="2" id="KW-0378">Hydrolase</keyword>
<dbReference type="OrthoDB" id="9804747at2"/>
<evidence type="ECO:0000313" key="2">
    <source>
        <dbReference type="EMBL" id="SUP40469.1"/>
    </source>
</evidence>
<dbReference type="Proteomes" id="UP000255367">
    <property type="component" value="Unassembled WGS sequence"/>
</dbReference>
<dbReference type="SUPFAM" id="SSF109604">
    <property type="entry name" value="HD-domain/PDEase-like"/>
    <property type="match status" value="1"/>
</dbReference>
<sequence>MFMLSLMQPSGLYELEQDSLEAISAQLLQMIRMKSYELYTHSINVANYSVSIAAKLGLPANEIEQIRHGALLHDLGLLMMPSTVLKKAPFFNRQEMSKYRQHPANGANMIENYPCCQPIIPYIRYHHERWDGSGFPKHLCGSNIPLGARIIGIADYYDSAINPSTESWSKSKKTAKQELFSGSGIYFDPDLVKAFIEIIG</sequence>
<dbReference type="PANTHER" id="PTHR43155:SF2">
    <property type="entry name" value="CYCLIC DI-GMP PHOSPHODIESTERASE PA4108"/>
    <property type="match status" value="1"/>
</dbReference>
<gene>
    <name evidence="2" type="primary">rpfG</name>
    <name evidence="2" type="ORF">NCTC12020_00303</name>
</gene>
<organism evidence="2 3">
    <name type="scientific">Veillonella criceti</name>
    <dbReference type="NCBI Taxonomy" id="103891"/>
    <lineage>
        <taxon>Bacteria</taxon>
        <taxon>Bacillati</taxon>
        <taxon>Bacillota</taxon>
        <taxon>Negativicutes</taxon>
        <taxon>Veillonellales</taxon>
        <taxon>Veillonellaceae</taxon>
        <taxon>Veillonella</taxon>
    </lineage>
</organism>
<dbReference type="PROSITE" id="PS51832">
    <property type="entry name" value="HD_GYP"/>
    <property type="match status" value="1"/>
</dbReference>
<dbReference type="Pfam" id="PF13487">
    <property type="entry name" value="HD_5"/>
    <property type="match status" value="1"/>
</dbReference>
<dbReference type="EMBL" id="UHIO01000001">
    <property type="protein sequence ID" value="SUP40469.1"/>
    <property type="molecule type" value="Genomic_DNA"/>
</dbReference>
<dbReference type="InterPro" id="IPR006675">
    <property type="entry name" value="HDIG_dom"/>
</dbReference>
<accession>A0A380NIE5</accession>
<keyword evidence="3" id="KW-1185">Reference proteome</keyword>
<dbReference type="SMART" id="SM00471">
    <property type="entry name" value="HDc"/>
    <property type="match status" value="1"/>
</dbReference>
<evidence type="ECO:0000313" key="3">
    <source>
        <dbReference type="Proteomes" id="UP000255367"/>
    </source>
</evidence>
<dbReference type="AlphaFoldDB" id="A0A380NIE5"/>
<dbReference type="InterPro" id="IPR037522">
    <property type="entry name" value="HD_GYP_dom"/>
</dbReference>
<dbReference type="CDD" id="cd00077">
    <property type="entry name" value="HDc"/>
    <property type="match status" value="1"/>
</dbReference>
<dbReference type="EC" id="3.1.4.52" evidence="2"/>
<dbReference type="NCBIfam" id="TIGR00277">
    <property type="entry name" value="HDIG"/>
    <property type="match status" value="1"/>
</dbReference>
<protein>
    <submittedName>
        <fullName evidence="2">Cyclic di-GMP phosphodiesterase response regulator RpfG</fullName>
        <ecNumber evidence="2">3.1.4.52</ecNumber>
    </submittedName>
</protein>
<dbReference type="PANTHER" id="PTHR43155">
    <property type="entry name" value="CYCLIC DI-GMP PHOSPHODIESTERASE PA4108-RELATED"/>
    <property type="match status" value="1"/>
</dbReference>
<dbReference type="RefSeq" id="WP_115309566.1">
    <property type="nucleotide sequence ID" value="NZ_UHIO01000001.1"/>
</dbReference>
<dbReference type="Gene3D" id="1.10.3210.10">
    <property type="entry name" value="Hypothetical protein af1432"/>
    <property type="match status" value="1"/>
</dbReference>